<name>A0ABY7YWJ9_9HYPH</name>
<dbReference type="SUPFAM" id="SSF50692">
    <property type="entry name" value="ADC-like"/>
    <property type="match status" value="1"/>
</dbReference>
<protein>
    <submittedName>
        <fullName evidence="6">Molybdopterin-dependent oxidoreductase</fullName>
    </submittedName>
</protein>
<dbReference type="Pfam" id="PF00384">
    <property type="entry name" value="Molybdopterin"/>
    <property type="match status" value="1"/>
</dbReference>
<dbReference type="Gene3D" id="3.40.228.10">
    <property type="entry name" value="Dimethylsulfoxide Reductase, domain 2"/>
    <property type="match status" value="1"/>
</dbReference>
<dbReference type="SMART" id="SM00926">
    <property type="entry name" value="Molybdop_Fe4S4"/>
    <property type="match status" value="1"/>
</dbReference>
<dbReference type="Gene3D" id="3.30.2070.10">
    <property type="entry name" value="Formate dehydrogenase/DMSO reductase"/>
    <property type="match status" value="1"/>
</dbReference>
<dbReference type="Gene3D" id="2.20.25.90">
    <property type="entry name" value="ADC-like domains"/>
    <property type="match status" value="1"/>
</dbReference>
<evidence type="ECO:0000256" key="3">
    <source>
        <dbReference type="ARBA" id="ARBA00023004"/>
    </source>
</evidence>
<keyword evidence="3" id="KW-0408">Iron</keyword>
<dbReference type="Proteomes" id="UP001222118">
    <property type="component" value="Chromosome"/>
</dbReference>
<evidence type="ECO:0000313" key="7">
    <source>
        <dbReference type="Proteomes" id="UP001222118"/>
    </source>
</evidence>
<keyword evidence="7" id="KW-1185">Reference proteome</keyword>
<dbReference type="InterPro" id="IPR009010">
    <property type="entry name" value="Asp_de-COase-like_dom_sf"/>
</dbReference>
<dbReference type="InterPro" id="IPR006657">
    <property type="entry name" value="MoPterin_dinucl-bd_dom"/>
</dbReference>
<dbReference type="InterPro" id="IPR006656">
    <property type="entry name" value="Mopterin_OxRdtase"/>
</dbReference>
<comment type="similarity">
    <text evidence="1">Belongs to the prokaryotic molybdopterin-containing oxidoreductase family.</text>
</comment>
<feature type="domain" description="4Fe-4S Mo/W bis-MGD-type" evidence="5">
    <location>
        <begin position="7"/>
        <end position="65"/>
    </location>
</feature>
<dbReference type="Gene3D" id="3.40.50.740">
    <property type="match status" value="1"/>
</dbReference>
<dbReference type="RefSeq" id="WP_282211129.1">
    <property type="nucleotide sequence ID" value="NZ_CP118247.1"/>
</dbReference>
<dbReference type="PROSITE" id="PS51669">
    <property type="entry name" value="4FE4S_MOW_BIS_MGD"/>
    <property type="match status" value="1"/>
</dbReference>
<dbReference type="SUPFAM" id="SSF53706">
    <property type="entry name" value="Formate dehydrogenase/DMSO reductase, domains 1-3"/>
    <property type="match status" value="1"/>
</dbReference>
<evidence type="ECO:0000256" key="2">
    <source>
        <dbReference type="ARBA" id="ARBA00022723"/>
    </source>
</evidence>
<keyword evidence="2" id="KW-0479">Metal-binding</keyword>
<dbReference type="InterPro" id="IPR006963">
    <property type="entry name" value="Mopterin_OxRdtase_4Fe-4S_dom"/>
</dbReference>
<gene>
    <name evidence="6" type="ORF">PSQ90_15285</name>
</gene>
<dbReference type="Pfam" id="PF04879">
    <property type="entry name" value="Molybdop_Fe4S4"/>
    <property type="match status" value="1"/>
</dbReference>
<evidence type="ECO:0000256" key="1">
    <source>
        <dbReference type="ARBA" id="ARBA00010312"/>
    </source>
</evidence>
<dbReference type="Pfam" id="PF01568">
    <property type="entry name" value="Molydop_binding"/>
    <property type="match status" value="1"/>
</dbReference>
<dbReference type="CDD" id="cd02766">
    <property type="entry name" value="MopB_3"/>
    <property type="match status" value="1"/>
</dbReference>
<organism evidence="6 7">
    <name type="scientific">Devosia rhodophyticola</name>
    <dbReference type="NCBI Taxonomy" id="3026423"/>
    <lineage>
        <taxon>Bacteria</taxon>
        <taxon>Pseudomonadati</taxon>
        <taxon>Pseudomonadota</taxon>
        <taxon>Alphaproteobacteria</taxon>
        <taxon>Hyphomicrobiales</taxon>
        <taxon>Devosiaceae</taxon>
        <taxon>Devosia</taxon>
    </lineage>
</organism>
<dbReference type="PANTHER" id="PTHR43742:SF6">
    <property type="entry name" value="OXIDOREDUCTASE YYAE-RELATED"/>
    <property type="match status" value="1"/>
</dbReference>
<evidence type="ECO:0000256" key="4">
    <source>
        <dbReference type="ARBA" id="ARBA00023014"/>
    </source>
</evidence>
<sequence>MNKPVAARTVRSVCPHDCPSVCALDVDLIDAHTIGRVRGAKDDPYTAGVICEKVARYAERIHHPDRLLHPMRRVGPKGAGQWQKIEWDEALDEIAARFSAIEDAFGAESIWPYYYAGTMGHVQRDGIDRLRHGKGYSLQYDTICTGTAWPGYIAGTGLLGGVNPEQMAESDCVVIWGTNAVHTQVNVMTHAMRARRERGAQIVVIDVYDTATMAQADMGLVLRPGSDGALAVAVMHVLLRDGLADRAYMSRFTDFDAGFESHLASRTPEWASGITGLSVEEITAFAHLVGMTPASFFRLGFGFTRQRNGASNMHAALCIPAMTGAWRHRGGGAFHSNSGTFRLDKTRLTGADRAKGQPRWLDMSEIGPILTGDERALHGGGPVKAMIVQNTNPAAVAPDQTLVRKGFARKDLFLVVHEQFMTETAEVADIVLPATMFLEHNDYYTRGGHTRVLYGPQVVERPGEARSNHEVINALAVRLGLDDPSFGMDDKAVVADTFSRSGYGDLAEIEKTGFVDRERPDAEARFANGFAWPDGKFRFAPNWQGTADIKGYHWVCDPADMPRYADYHDVNERADAEHPFRLATSPARAFLNSTFNQTRGSLKKQGEPSVFIHPDDANGLKIADGDAVTLGNRRGTVELTARLSTSTRVGVLVAEGLHRNKAHRQGRGINTLTNAAPALPFGGASFHDAAVWLRPSEAKHTA</sequence>
<dbReference type="InterPro" id="IPR050612">
    <property type="entry name" value="Prok_Mopterin_Oxidored"/>
</dbReference>
<accession>A0ABY7YWJ9</accession>
<reference evidence="6 7" key="1">
    <citation type="submission" date="2023-02" db="EMBL/GenBank/DDBJ databases">
        <title>Devosia chondri sp. nov., isolated from the phycosphere of marine algae.</title>
        <authorList>
            <person name="Kim J.M."/>
            <person name="Lee J.K."/>
            <person name="Choi B.J."/>
            <person name="Bayburt H."/>
            <person name="Jeon C.O."/>
        </authorList>
    </citation>
    <scope>NUCLEOTIDE SEQUENCE [LARGE SCALE GENOMIC DNA]</scope>
    <source>
        <strain evidence="6 7">G2-5</strain>
    </source>
</reference>
<dbReference type="PANTHER" id="PTHR43742">
    <property type="entry name" value="TRIMETHYLAMINE-N-OXIDE REDUCTASE"/>
    <property type="match status" value="1"/>
</dbReference>
<keyword evidence="4" id="KW-0411">Iron-sulfur</keyword>
<evidence type="ECO:0000259" key="5">
    <source>
        <dbReference type="PROSITE" id="PS51669"/>
    </source>
</evidence>
<dbReference type="Gene3D" id="2.40.40.20">
    <property type="match status" value="1"/>
</dbReference>
<proteinExistence type="inferred from homology"/>
<evidence type="ECO:0000313" key="6">
    <source>
        <dbReference type="EMBL" id="WDR05611.1"/>
    </source>
</evidence>
<dbReference type="EMBL" id="CP118247">
    <property type="protein sequence ID" value="WDR05611.1"/>
    <property type="molecule type" value="Genomic_DNA"/>
</dbReference>